<dbReference type="GO" id="GO:0004673">
    <property type="term" value="F:protein histidine kinase activity"/>
    <property type="evidence" value="ECO:0007669"/>
    <property type="project" value="UniProtKB-EC"/>
</dbReference>
<dbReference type="SUPFAM" id="SSF55874">
    <property type="entry name" value="ATPase domain of HSP90 chaperone/DNA topoisomerase II/histidine kinase"/>
    <property type="match status" value="1"/>
</dbReference>
<dbReference type="EMBL" id="JAZBJZ010000183">
    <property type="protein sequence ID" value="MEE3719874.1"/>
    <property type="molecule type" value="Genomic_DNA"/>
</dbReference>
<protein>
    <recommendedName>
        <fullName evidence="2">histidine kinase</fullName>
        <ecNumber evidence="2">2.7.13.3</ecNumber>
    </recommendedName>
</protein>
<sequence length="91" mass="9992">MHCKFCPYWLENRDTIQVQDTGIGIAEADLPRIFERFYRIGGDRSRSTGGSGLGLAIAQAIAIAHQGSIQVKSEVDKGSTFTVRLALHSKE</sequence>
<dbReference type="InterPro" id="IPR003594">
    <property type="entry name" value="HATPase_dom"/>
</dbReference>
<dbReference type="SMART" id="SM00387">
    <property type="entry name" value="HATPase_c"/>
    <property type="match status" value="1"/>
</dbReference>
<dbReference type="Proteomes" id="UP001333818">
    <property type="component" value="Unassembled WGS sequence"/>
</dbReference>
<dbReference type="EC" id="2.7.13.3" evidence="2"/>
<evidence type="ECO:0000256" key="1">
    <source>
        <dbReference type="ARBA" id="ARBA00000085"/>
    </source>
</evidence>
<dbReference type="InterPro" id="IPR050736">
    <property type="entry name" value="Sensor_HK_Regulatory"/>
</dbReference>
<dbReference type="GO" id="GO:0000160">
    <property type="term" value="P:phosphorelay signal transduction system"/>
    <property type="evidence" value="ECO:0007669"/>
    <property type="project" value="UniProtKB-KW"/>
</dbReference>
<dbReference type="GO" id="GO:0005524">
    <property type="term" value="F:ATP binding"/>
    <property type="evidence" value="ECO:0007669"/>
    <property type="project" value="UniProtKB-KW"/>
</dbReference>
<name>A0AAW9PWG7_9CYAN</name>
<gene>
    <name evidence="7" type="ORF">V2H45_24335</name>
</gene>
<evidence type="ECO:0000256" key="5">
    <source>
        <dbReference type="ARBA" id="ARBA00023012"/>
    </source>
</evidence>
<proteinExistence type="predicted"/>
<dbReference type="AlphaFoldDB" id="A0AAW9PWG7"/>
<dbReference type="InterPro" id="IPR036890">
    <property type="entry name" value="HATPase_C_sf"/>
</dbReference>
<accession>A0AAW9PWG7</accession>
<comment type="caution">
    <text evidence="7">The sequence shown here is derived from an EMBL/GenBank/DDBJ whole genome shotgun (WGS) entry which is preliminary data.</text>
</comment>
<dbReference type="PRINTS" id="PR00344">
    <property type="entry name" value="BCTRLSENSOR"/>
</dbReference>
<dbReference type="PANTHER" id="PTHR43711:SF1">
    <property type="entry name" value="HISTIDINE KINASE 1"/>
    <property type="match status" value="1"/>
</dbReference>
<comment type="catalytic activity">
    <reaction evidence="1">
        <text>ATP + protein L-histidine = ADP + protein N-phospho-L-histidine.</text>
        <dbReference type="EC" id="2.7.13.3"/>
    </reaction>
</comment>
<keyword evidence="5" id="KW-0902">Two-component regulatory system</keyword>
<dbReference type="Gene3D" id="3.30.565.10">
    <property type="entry name" value="Histidine kinase-like ATPase, C-terminal domain"/>
    <property type="match status" value="1"/>
</dbReference>
<evidence type="ECO:0000313" key="8">
    <source>
        <dbReference type="Proteomes" id="UP001333818"/>
    </source>
</evidence>
<evidence type="ECO:0000313" key="7">
    <source>
        <dbReference type="EMBL" id="MEE3719874.1"/>
    </source>
</evidence>
<keyword evidence="4" id="KW-0418">Kinase</keyword>
<dbReference type="InterPro" id="IPR005467">
    <property type="entry name" value="His_kinase_dom"/>
</dbReference>
<keyword evidence="8" id="KW-1185">Reference proteome</keyword>
<evidence type="ECO:0000256" key="3">
    <source>
        <dbReference type="ARBA" id="ARBA00022679"/>
    </source>
</evidence>
<evidence type="ECO:0000256" key="2">
    <source>
        <dbReference type="ARBA" id="ARBA00012438"/>
    </source>
</evidence>
<evidence type="ECO:0000256" key="4">
    <source>
        <dbReference type="ARBA" id="ARBA00022777"/>
    </source>
</evidence>
<keyword evidence="7" id="KW-0067">ATP-binding</keyword>
<organism evidence="7 8">
    <name type="scientific">Tumidithrix elongata BACA0141</name>
    <dbReference type="NCBI Taxonomy" id="2716417"/>
    <lineage>
        <taxon>Bacteria</taxon>
        <taxon>Bacillati</taxon>
        <taxon>Cyanobacteriota</taxon>
        <taxon>Cyanophyceae</taxon>
        <taxon>Pseudanabaenales</taxon>
        <taxon>Pseudanabaenaceae</taxon>
        <taxon>Tumidithrix</taxon>
        <taxon>Tumidithrix elongata</taxon>
    </lineage>
</organism>
<evidence type="ECO:0000259" key="6">
    <source>
        <dbReference type="PROSITE" id="PS50109"/>
    </source>
</evidence>
<feature type="domain" description="Histidine kinase" evidence="6">
    <location>
        <begin position="16"/>
        <end position="89"/>
    </location>
</feature>
<reference evidence="7" key="1">
    <citation type="submission" date="2024-01" db="EMBL/GenBank/DDBJ databases">
        <title>Bank of Algae and Cyanobacteria of the Azores (BACA) strain genomes.</title>
        <authorList>
            <person name="Luz R."/>
            <person name="Cordeiro R."/>
            <person name="Fonseca A."/>
            <person name="Goncalves V."/>
        </authorList>
    </citation>
    <scope>NUCLEOTIDE SEQUENCE</scope>
    <source>
        <strain evidence="7">BACA0141</strain>
    </source>
</reference>
<dbReference type="InterPro" id="IPR004358">
    <property type="entry name" value="Sig_transdc_His_kin-like_C"/>
</dbReference>
<dbReference type="Pfam" id="PF02518">
    <property type="entry name" value="HATPase_c"/>
    <property type="match status" value="1"/>
</dbReference>
<keyword evidence="3" id="KW-0808">Transferase</keyword>
<dbReference type="PANTHER" id="PTHR43711">
    <property type="entry name" value="TWO-COMPONENT HISTIDINE KINASE"/>
    <property type="match status" value="1"/>
</dbReference>
<dbReference type="PROSITE" id="PS50109">
    <property type="entry name" value="HIS_KIN"/>
    <property type="match status" value="1"/>
</dbReference>
<keyword evidence="7" id="KW-0547">Nucleotide-binding</keyword>